<dbReference type="PANTHER" id="PTHR13847:SF281">
    <property type="entry name" value="FAD DEPENDENT OXIDOREDUCTASE DOMAIN-CONTAINING PROTEIN"/>
    <property type="match status" value="1"/>
</dbReference>
<keyword evidence="4" id="KW-1185">Reference proteome</keyword>
<organism evidence="3 4">
    <name type="scientific">Aureimonas altamirensis DSM 21988</name>
    <dbReference type="NCBI Taxonomy" id="1121026"/>
    <lineage>
        <taxon>Bacteria</taxon>
        <taxon>Pseudomonadati</taxon>
        <taxon>Pseudomonadota</taxon>
        <taxon>Alphaproteobacteria</taxon>
        <taxon>Hyphomicrobiales</taxon>
        <taxon>Aurantimonadaceae</taxon>
        <taxon>Aureimonas</taxon>
    </lineage>
</organism>
<dbReference type="EMBL" id="FQZC01000002">
    <property type="protein sequence ID" value="SHJ07570.1"/>
    <property type="molecule type" value="Genomic_DNA"/>
</dbReference>
<keyword evidence="1" id="KW-0560">Oxidoreductase</keyword>
<dbReference type="RefSeq" id="WP_060604878.1">
    <property type="nucleotide sequence ID" value="NZ_FQZC01000002.1"/>
</dbReference>
<dbReference type="PANTHER" id="PTHR13847">
    <property type="entry name" value="SARCOSINE DEHYDROGENASE-RELATED"/>
    <property type="match status" value="1"/>
</dbReference>
<reference evidence="3 4" key="1">
    <citation type="submission" date="2016-11" db="EMBL/GenBank/DDBJ databases">
        <authorList>
            <person name="Varghese N."/>
            <person name="Submissions S."/>
        </authorList>
    </citation>
    <scope>NUCLEOTIDE SEQUENCE [LARGE SCALE GENOMIC DNA]</scope>
    <source>
        <strain evidence="3 4">DSM 21988</strain>
    </source>
</reference>
<dbReference type="Gene3D" id="3.30.9.10">
    <property type="entry name" value="D-Amino Acid Oxidase, subunit A, domain 2"/>
    <property type="match status" value="1"/>
</dbReference>
<sequence>MTELRLPPSLWAATATAAPPTAPLQADISVDVCVIGGGYAGLSTAIHLAKSGRSVQLLEAGDIGFGASGRSGGQVIPGIKYDPDQLETMFGPQAGRSAALAFGSTAAKVFELIDEFGIDCDDTRAGWVQPAHSKAAEAGALDRCRQWRALGADVAALSREEVAALLGTTRYHAGWIDRRGGSVQPLSYTRGLARAALGLGAAIATHTKASALESRSGRWVVATEAGPSVTAERVVVCTNAYTDGLWPRLSRTVIAANSFQVATAPLSGNLDKAVLKGGVVASDTRKLLSYFRRDREGRFIMGGRGTFAEPSGPDDFAHVERMIRIAYPILADQPIQYRWGGRVAITQDFLPHLHEPEKGLLFQLGCQGRGVGLQSKMGEWIADYVRTGDPAALPLPVTAIAPIPLHGLRRLYVSATLAYYKAVDLVH</sequence>
<evidence type="ECO:0000259" key="2">
    <source>
        <dbReference type="Pfam" id="PF01266"/>
    </source>
</evidence>
<name>A0ABY1IEY6_9HYPH</name>
<feature type="domain" description="FAD dependent oxidoreductase" evidence="2">
    <location>
        <begin position="31"/>
        <end position="383"/>
    </location>
</feature>
<evidence type="ECO:0000313" key="3">
    <source>
        <dbReference type="EMBL" id="SHJ07570.1"/>
    </source>
</evidence>
<dbReference type="InterPro" id="IPR036188">
    <property type="entry name" value="FAD/NAD-bd_sf"/>
</dbReference>
<accession>A0ABY1IEY6</accession>
<protein>
    <submittedName>
        <fullName evidence="3">Glycine/D-amino acid oxidase</fullName>
    </submittedName>
</protein>
<dbReference type="Proteomes" id="UP000184290">
    <property type="component" value="Unassembled WGS sequence"/>
</dbReference>
<dbReference type="SUPFAM" id="SSF51905">
    <property type="entry name" value="FAD/NAD(P)-binding domain"/>
    <property type="match status" value="1"/>
</dbReference>
<comment type="caution">
    <text evidence="3">The sequence shown here is derived from an EMBL/GenBank/DDBJ whole genome shotgun (WGS) entry which is preliminary data.</text>
</comment>
<evidence type="ECO:0000313" key="4">
    <source>
        <dbReference type="Proteomes" id="UP000184290"/>
    </source>
</evidence>
<evidence type="ECO:0000256" key="1">
    <source>
        <dbReference type="ARBA" id="ARBA00023002"/>
    </source>
</evidence>
<proteinExistence type="predicted"/>
<dbReference type="Gene3D" id="3.50.50.60">
    <property type="entry name" value="FAD/NAD(P)-binding domain"/>
    <property type="match status" value="1"/>
</dbReference>
<dbReference type="InterPro" id="IPR006076">
    <property type="entry name" value="FAD-dep_OxRdtase"/>
</dbReference>
<gene>
    <name evidence="3" type="ORF">SAMN02745911_1598</name>
</gene>
<dbReference type="Pfam" id="PF01266">
    <property type="entry name" value="DAO"/>
    <property type="match status" value="1"/>
</dbReference>